<dbReference type="InterPro" id="IPR031322">
    <property type="entry name" value="Shikimate/glucono_kinase"/>
</dbReference>
<dbReference type="InterPro" id="IPR013708">
    <property type="entry name" value="Shikimate_DH-bd_N"/>
</dbReference>
<dbReference type="RefSeq" id="XP_015469008.1">
    <property type="nucleotide sequence ID" value="XM_015610216.1"/>
</dbReference>
<dbReference type="GO" id="GO:0019632">
    <property type="term" value="P:shikimate metabolic process"/>
    <property type="evidence" value="ECO:0007669"/>
    <property type="project" value="TreeGrafter"/>
</dbReference>
<comment type="similarity">
    <text evidence="1">In the 2nd section; belongs to the type-I 3-dehydroquinase family.</text>
</comment>
<dbReference type="InterPro" id="IPR046346">
    <property type="entry name" value="Aminoacid_DH-like_N_sf"/>
</dbReference>
<evidence type="ECO:0000256" key="1">
    <source>
        <dbReference type="ARBA" id="ARBA00006477"/>
    </source>
</evidence>
<dbReference type="SUPFAM" id="SSF53223">
    <property type="entry name" value="Aminoacid dehydrogenase-like, N-terminal domain"/>
    <property type="match status" value="1"/>
</dbReference>
<dbReference type="InterPro" id="IPR013785">
    <property type="entry name" value="Aldolase_TIM"/>
</dbReference>
<evidence type="ECO:0000259" key="4">
    <source>
        <dbReference type="Pfam" id="PF01488"/>
    </source>
</evidence>
<dbReference type="PANTHER" id="PTHR21089">
    <property type="entry name" value="SHIKIMATE DEHYDROGENASE"/>
    <property type="match status" value="1"/>
</dbReference>
<sequence>MHVENLSSSKSDDMESIPFSRSPSSNSTGTTSKSSTDNKFYTLIIIGLRGVGKSSLALMALAALKYKYVDVEKCVLEYTGMPEARFLETVTVEEYRELQFKLVLSALKEHENSNLIVVLPSTVIDSHLLMNYLAHKEYPYIINVETEESRILNYLNFNGSYDKGVKLIQLKFLKYRAIAKYNFFNLNSDLLFIKENLISIGSNNTYSNNDSNSYLLLKPIEKEFIRFLNFILKGSYSAATISGNLHLKMNFLERFTSCLQISFPNSINEGFLDSLHETIYGSDAIEIQFDLIQVIKLNISASNVKIDEFVAQVRRYTYCSIPIILSISNSLSQLNLFIDEYSISSGNDYDQIRGDLRSFYFNILYSGIKTGLDYLIVDLSMCFNDKDNFISNESKFEDIISILKELVIISGQTEIIGSFSSDDPNFWISQYGAIKVVELAKTIGIKFLRLTSPANELSDNFKVMFFKQNLRLMYPNLDMEVIAFNTGKLGKLSKLMNKTLTPVSIKKGLITSSDLESDGGSSLSSFDIQRALNSSFITPSLDFYVMGINVTKSLSPEMHNSAYRALGLPHCFKIFECSSLIPNLTNLVNSPTFGGTAIIMPFKMEALKYVDTMSNHVKIIGALNTIIAERSIENPNKIINIRGENTDWLGVKLTLQDNISPINAISKNKTALVIGAGGMSRAAIYALIQLGYQKILLYNRTYEKAQLLANYYNSLSPIRSSIALSIGETSSNDDLNYFEINLLNDDEYLNAKIPDNFDYPSVVISCVPSSDPLTGKLTNFELSLEWFKSPSGGVVLETGYDPLVTPLLKNTSQFSSKGWVGINGLNYLYAQVLAQFEMFTNKPAPKALLKDVVIKHYQMKKCES</sequence>
<dbReference type="Gene3D" id="3.40.50.720">
    <property type="entry name" value="NAD(P)-binding Rossmann-like Domain"/>
    <property type="match status" value="1"/>
</dbReference>
<keyword evidence="7" id="KW-1185">Reference proteome</keyword>
<dbReference type="CDD" id="cd00502">
    <property type="entry name" value="DHQase_I"/>
    <property type="match status" value="1"/>
</dbReference>
<name>A0A0V1Q3I8_9ASCO</name>
<dbReference type="CDD" id="cd01065">
    <property type="entry name" value="NAD_bind_Shikimate_DH"/>
    <property type="match status" value="1"/>
</dbReference>
<dbReference type="InterPro" id="IPR027417">
    <property type="entry name" value="P-loop_NTPase"/>
</dbReference>
<comment type="similarity">
    <text evidence="2">In the N-terminal section; belongs to the shikimate kinase family.</text>
</comment>
<dbReference type="OrthoDB" id="197068at2759"/>
<dbReference type="Gene3D" id="3.40.50.300">
    <property type="entry name" value="P-loop containing nucleotide triphosphate hydrolases"/>
    <property type="match status" value="1"/>
</dbReference>
<dbReference type="GO" id="GO:0009423">
    <property type="term" value="P:chorismate biosynthetic process"/>
    <property type="evidence" value="ECO:0007669"/>
    <property type="project" value="TreeGrafter"/>
</dbReference>
<evidence type="ECO:0000313" key="6">
    <source>
        <dbReference type="EMBL" id="KSA02906.1"/>
    </source>
</evidence>
<reference evidence="6 7" key="1">
    <citation type="submission" date="2015-11" db="EMBL/GenBank/DDBJ databases">
        <title>The genome of Debaryomyces fabryi.</title>
        <authorList>
            <person name="Tafer H."/>
            <person name="Lopandic K."/>
        </authorList>
    </citation>
    <scope>NUCLEOTIDE SEQUENCE [LARGE SCALE GENOMIC DNA]</scope>
    <source>
        <strain evidence="6 7">CBS 789</strain>
    </source>
</reference>
<feature type="compositionally biased region" description="Low complexity" evidence="3">
    <location>
        <begin position="20"/>
        <end position="35"/>
    </location>
</feature>
<accession>A0A0V1Q3I8</accession>
<evidence type="ECO:0000256" key="2">
    <source>
        <dbReference type="ARBA" id="ARBA00009349"/>
    </source>
</evidence>
<comment type="caution">
    <text evidence="6">The sequence shown here is derived from an EMBL/GenBank/DDBJ whole genome shotgun (WGS) entry which is preliminary data.</text>
</comment>
<dbReference type="Gene3D" id="3.40.50.10860">
    <property type="entry name" value="Leucine Dehydrogenase, chain A, domain 1"/>
    <property type="match status" value="1"/>
</dbReference>
<evidence type="ECO:0000313" key="7">
    <source>
        <dbReference type="Proteomes" id="UP000054251"/>
    </source>
</evidence>
<dbReference type="AlphaFoldDB" id="A0A0V1Q3I8"/>
<dbReference type="GeneID" id="26838395"/>
<feature type="domain" description="Quinate/shikimate 5-dehydrogenase/glutamyl-tRNA reductase" evidence="4">
    <location>
        <begin position="667"/>
        <end position="713"/>
    </location>
</feature>
<dbReference type="GO" id="GO:0004764">
    <property type="term" value="F:shikimate 3-dehydrogenase (NADP+) activity"/>
    <property type="evidence" value="ECO:0007669"/>
    <property type="project" value="InterPro"/>
</dbReference>
<dbReference type="Pfam" id="PF01488">
    <property type="entry name" value="Shikimate_DH"/>
    <property type="match status" value="1"/>
</dbReference>
<dbReference type="InterPro" id="IPR022893">
    <property type="entry name" value="Shikimate_DH_fam"/>
</dbReference>
<evidence type="ECO:0000259" key="5">
    <source>
        <dbReference type="Pfam" id="PF08501"/>
    </source>
</evidence>
<feature type="region of interest" description="Disordered" evidence="3">
    <location>
        <begin position="1"/>
        <end position="35"/>
    </location>
</feature>
<dbReference type="Pfam" id="PF01202">
    <property type="entry name" value="SKI"/>
    <property type="match status" value="1"/>
</dbReference>
<dbReference type="InterPro" id="IPR001381">
    <property type="entry name" value="DHquinase_I"/>
</dbReference>
<protein>
    <submittedName>
        <fullName evidence="6">Uncharacterized protein</fullName>
    </submittedName>
</protein>
<dbReference type="InterPro" id="IPR006151">
    <property type="entry name" value="Shikm_DH/Glu-tRNA_Rdtase"/>
</dbReference>
<evidence type="ECO:0000256" key="3">
    <source>
        <dbReference type="SAM" id="MobiDB-lite"/>
    </source>
</evidence>
<dbReference type="EMBL" id="LMYN01000018">
    <property type="protein sequence ID" value="KSA02906.1"/>
    <property type="molecule type" value="Genomic_DNA"/>
</dbReference>
<dbReference type="InterPro" id="IPR036291">
    <property type="entry name" value="NAD(P)-bd_dom_sf"/>
</dbReference>
<gene>
    <name evidence="6" type="ORF">AC631_01386</name>
</gene>
<proteinExistence type="inferred from homology"/>
<dbReference type="Pfam" id="PF08501">
    <property type="entry name" value="Shikimate_dh_N"/>
    <property type="match status" value="1"/>
</dbReference>
<organism evidence="6 7">
    <name type="scientific">Debaryomyces fabryi</name>
    <dbReference type="NCBI Taxonomy" id="58627"/>
    <lineage>
        <taxon>Eukaryota</taxon>
        <taxon>Fungi</taxon>
        <taxon>Dikarya</taxon>
        <taxon>Ascomycota</taxon>
        <taxon>Saccharomycotina</taxon>
        <taxon>Pichiomycetes</taxon>
        <taxon>Debaryomycetaceae</taxon>
        <taxon>Debaryomyces</taxon>
    </lineage>
</organism>
<dbReference type="GO" id="GO:0003855">
    <property type="term" value="F:3-dehydroquinate dehydratase activity"/>
    <property type="evidence" value="ECO:0007669"/>
    <property type="project" value="InterPro"/>
</dbReference>
<dbReference type="Proteomes" id="UP000054251">
    <property type="component" value="Unassembled WGS sequence"/>
</dbReference>
<feature type="domain" description="Shikimate dehydrogenase substrate binding N-terminal" evidence="5">
    <location>
        <begin position="545"/>
        <end position="626"/>
    </location>
</feature>
<dbReference type="Gene3D" id="3.20.20.70">
    <property type="entry name" value="Aldolase class I"/>
    <property type="match status" value="1"/>
</dbReference>
<dbReference type="SUPFAM" id="SSF52540">
    <property type="entry name" value="P-loop containing nucleoside triphosphate hydrolases"/>
    <property type="match status" value="1"/>
</dbReference>
<dbReference type="PANTHER" id="PTHR21089:SF1">
    <property type="entry name" value="BIFUNCTIONAL 3-DEHYDROQUINATE DEHYDRATASE_SHIKIMATE DEHYDROGENASE, CHLOROPLASTIC"/>
    <property type="match status" value="1"/>
</dbReference>
<dbReference type="Pfam" id="PF01487">
    <property type="entry name" value="DHquinase_I"/>
    <property type="match status" value="1"/>
</dbReference>
<dbReference type="SUPFAM" id="SSF51735">
    <property type="entry name" value="NAD(P)-binding Rossmann-fold domains"/>
    <property type="match status" value="1"/>
</dbReference>